<organism evidence="3 4">
    <name type="scientific">Vigna unguiculata</name>
    <name type="common">Cowpea</name>
    <dbReference type="NCBI Taxonomy" id="3917"/>
    <lineage>
        <taxon>Eukaryota</taxon>
        <taxon>Viridiplantae</taxon>
        <taxon>Streptophyta</taxon>
        <taxon>Embryophyta</taxon>
        <taxon>Tracheophyta</taxon>
        <taxon>Spermatophyta</taxon>
        <taxon>Magnoliopsida</taxon>
        <taxon>eudicotyledons</taxon>
        <taxon>Gunneridae</taxon>
        <taxon>Pentapetalae</taxon>
        <taxon>rosids</taxon>
        <taxon>fabids</taxon>
        <taxon>Fabales</taxon>
        <taxon>Fabaceae</taxon>
        <taxon>Papilionoideae</taxon>
        <taxon>50 kb inversion clade</taxon>
        <taxon>NPAAA clade</taxon>
        <taxon>indigoferoid/millettioid clade</taxon>
        <taxon>Phaseoleae</taxon>
        <taxon>Vigna</taxon>
    </lineage>
</organism>
<feature type="region of interest" description="Disordered" evidence="2">
    <location>
        <begin position="350"/>
        <end position="378"/>
    </location>
</feature>
<evidence type="ECO:0000313" key="4">
    <source>
        <dbReference type="Proteomes" id="UP000501690"/>
    </source>
</evidence>
<evidence type="ECO:0000313" key="3">
    <source>
        <dbReference type="EMBL" id="QCE05696.1"/>
    </source>
</evidence>
<dbReference type="OrthoDB" id="428895at2759"/>
<dbReference type="GO" id="GO:0000387">
    <property type="term" value="P:spliceosomal snRNP assembly"/>
    <property type="evidence" value="ECO:0007669"/>
    <property type="project" value="InterPro"/>
</dbReference>
<dbReference type="AlphaFoldDB" id="A0A4D6MW46"/>
<dbReference type="InterPro" id="IPR035426">
    <property type="entry name" value="Gemin2/Brr1"/>
</dbReference>
<feature type="compositionally biased region" description="Basic and acidic residues" evidence="2">
    <location>
        <begin position="350"/>
        <end position="368"/>
    </location>
</feature>
<keyword evidence="4" id="KW-1185">Reference proteome</keyword>
<feature type="region of interest" description="Disordered" evidence="2">
    <location>
        <begin position="67"/>
        <end position="112"/>
    </location>
</feature>
<feature type="compositionally biased region" description="Low complexity" evidence="2">
    <location>
        <begin position="369"/>
        <end position="378"/>
    </location>
</feature>
<dbReference type="Pfam" id="PF04938">
    <property type="entry name" value="SIP1"/>
    <property type="match status" value="1"/>
</dbReference>
<comment type="similarity">
    <text evidence="1">Belongs to the gemin-2 family.</text>
</comment>
<reference evidence="3 4" key="1">
    <citation type="submission" date="2019-04" db="EMBL/GenBank/DDBJ databases">
        <title>An improved genome assembly and genetic linkage map for asparagus bean, Vigna unguiculata ssp. sesquipedialis.</title>
        <authorList>
            <person name="Xia Q."/>
            <person name="Zhang R."/>
            <person name="Dong Y."/>
        </authorList>
    </citation>
    <scope>NUCLEOTIDE SEQUENCE [LARGE SCALE GENOMIC DNA]</scope>
    <source>
        <tissue evidence="3">Leaf</tissue>
    </source>
</reference>
<dbReference type="Gene3D" id="1.20.58.1070">
    <property type="match status" value="1"/>
</dbReference>
<proteinExistence type="inferred from homology"/>
<dbReference type="EMBL" id="CP039353">
    <property type="protein sequence ID" value="QCE05696.1"/>
    <property type="molecule type" value="Genomic_DNA"/>
</dbReference>
<dbReference type="PANTHER" id="PTHR12794">
    <property type="entry name" value="GEMIN2"/>
    <property type="match status" value="1"/>
</dbReference>
<accession>A0A4D6MW46</accession>
<dbReference type="FunFam" id="1.20.58.1070:FF:000005">
    <property type="entry name" value="Spliceosome protein-like protein"/>
    <property type="match status" value="1"/>
</dbReference>
<gene>
    <name evidence="3" type="ORF">DEO72_LG9g701</name>
</gene>
<evidence type="ECO:0000256" key="1">
    <source>
        <dbReference type="ARBA" id="ARBA00025758"/>
    </source>
</evidence>
<sequence>MGDASDSQEQPVLESAELEMKKKRLLEELESALAPKDAGVKTVTALPASLALGIEVIDETALLDSVVKNGGPRQQPSSRRRGGPKNNNSNIGHGLRKIEERPKLKSTLKNGNNKYSRKELEALRFVNLTQQRKFWKAIHAAFQSTVASEYDTLASTPLPHNKPILSAVYCESRDGELQHMGSSENITSHSSTTEDGASIVEECVEDDDSDDDYASIQRPAFLVDGEPNFDSGPPEDGWEYLRRVRWEADHIPKVKIAKLDRGKFNQEQSPYMPKIPDIAKCPDHLLPLKQWEDVFLAEFSTLRTNLSCLDGNLGVHHSQLVGNDCGEFSGVMNKDVLLGKTNNASANLTAEDKDRTVSPENTESKTSVDKTSSSSPSSPLLSAILAMDSVTRVKTLLKRIRLLEAADTVTRDDCMWLFALCATVDTPLYADTCAALRSLLRRCASIRAGKVALDDEVVMLNILATISGRYFGQSEN</sequence>
<dbReference type="Gramene" id="Vigun07g293500.1.v1.2">
    <property type="protein sequence ID" value="Vigun07g293500.1.v1.2"/>
    <property type="gene ID" value="Vigun07g293500.v1.2"/>
</dbReference>
<name>A0A4D6MW46_VIGUN</name>
<dbReference type="Proteomes" id="UP000501690">
    <property type="component" value="Linkage Group LG9"/>
</dbReference>
<dbReference type="PANTHER" id="PTHR12794:SF0">
    <property type="entry name" value="GEM-ASSOCIATED PROTEIN 2"/>
    <property type="match status" value="1"/>
</dbReference>
<protein>
    <submittedName>
        <fullName evidence="3">Survival of motor neuron protein-interacting protein 1</fullName>
    </submittedName>
</protein>
<evidence type="ECO:0000256" key="2">
    <source>
        <dbReference type="SAM" id="MobiDB-lite"/>
    </source>
</evidence>
<dbReference type="GO" id="GO:0032797">
    <property type="term" value="C:SMN complex"/>
    <property type="evidence" value="ECO:0007669"/>
    <property type="project" value="TreeGrafter"/>
</dbReference>
<dbReference type="GO" id="GO:0005634">
    <property type="term" value="C:nucleus"/>
    <property type="evidence" value="ECO:0007669"/>
    <property type="project" value="TreeGrafter"/>
</dbReference>